<sequence length="51" mass="5654">MLFSGVTEPALWSSAAARVSDSLRQWVDVVGSGPGDVLADENLFRVLEWRY</sequence>
<protein>
    <submittedName>
        <fullName evidence="1">Uncharacterized protein</fullName>
    </submittedName>
</protein>
<proteinExistence type="predicted"/>
<dbReference type="AlphaFoldDB" id="A0A6A4HS59"/>
<organism evidence="1 2">
    <name type="scientific">Gymnopus androsaceus JB14</name>
    <dbReference type="NCBI Taxonomy" id="1447944"/>
    <lineage>
        <taxon>Eukaryota</taxon>
        <taxon>Fungi</taxon>
        <taxon>Dikarya</taxon>
        <taxon>Basidiomycota</taxon>
        <taxon>Agaricomycotina</taxon>
        <taxon>Agaricomycetes</taxon>
        <taxon>Agaricomycetidae</taxon>
        <taxon>Agaricales</taxon>
        <taxon>Marasmiineae</taxon>
        <taxon>Omphalotaceae</taxon>
        <taxon>Gymnopus</taxon>
    </lineage>
</organism>
<gene>
    <name evidence="1" type="ORF">BT96DRAFT_919112</name>
</gene>
<dbReference type="EMBL" id="ML769451">
    <property type="protein sequence ID" value="KAE9400966.1"/>
    <property type="molecule type" value="Genomic_DNA"/>
</dbReference>
<dbReference type="OrthoDB" id="428577at2759"/>
<dbReference type="Proteomes" id="UP000799118">
    <property type="component" value="Unassembled WGS sequence"/>
</dbReference>
<reference evidence="1" key="1">
    <citation type="journal article" date="2019" name="Environ. Microbiol.">
        <title>Fungal ecological strategies reflected in gene transcription - a case study of two litter decomposers.</title>
        <authorList>
            <person name="Barbi F."/>
            <person name="Kohler A."/>
            <person name="Barry K."/>
            <person name="Baskaran P."/>
            <person name="Daum C."/>
            <person name="Fauchery L."/>
            <person name="Ihrmark K."/>
            <person name="Kuo A."/>
            <person name="LaButti K."/>
            <person name="Lipzen A."/>
            <person name="Morin E."/>
            <person name="Grigoriev I.V."/>
            <person name="Henrissat B."/>
            <person name="Lindahl B."/>
            <person name="Martin F."/>
        </authorList>
    </citation>
    <scope>NUCLEOTIDE SEQUENCE</scope>
    <source>
        <strain evidence="1">JB14</strain>
    </source>
</reference>
<evidence type="ECO:0000313" key="1">
    <source>
        <dbReference type="EMBL" id="KAE9400966.1"/>
    </source>
</evidence>
<name>A0A6A4HS59_9AGAR</name>
<accession>A0A6A4HS59</accession>
<feature type="non-terminal residue" evidence="1">
    <location>
        <position position="51"/>
    </location>
</feature>
<evidence type="ECO:0000313" key="2">
    <source>
        <dbReference type="Proteomes" id="UP000799118"/>
    </source>
</evidence>
<keyword evidence="2" id="KW-1185">Reference proteome</keyword>